<dbReference type="EMBL" id="SMMG02000006">
    <property type="protein sequence ID" value="KAA3470125.1"/>
    <property type="molecule type" value="Genomic_DNA"/>
</dbReference>
<keyword evidence="3" id="KW-1185">Reference proteome</keyword>
<comment type="caution">
    <text evidence="2">The sequence shown here is derived from an EMBL/GenBank/DDBJ whole genome shotgun (WGS) entry which is preliminary data.</text>
</comment>
<gene>
    <name evidence="2" type="ORF">EPI10_015859</name>
</gene>
<protein>
    <submittedName>
        <fullName evidence="2">Transposon Ty3-I Gag-Pol polyprotein</fullName>
    </submittedName>
</protein>
<reference evidence="3" key="1">
    <citation type="journal article" date="2019" name="Plant Biotechnol. J.">
        <title>Genome sequencing of the Australian wild diploid species Gossypium australe highlights disease resistance and delayed gland morphogenesis.</title>
        <authorList>
            <person name="Cai Y."/>
            <person name="Cai X."/>
            <person name="Wang Q."/>
            <person name="Wang P."/>
            <person name="Zhang Y."/>
            <person name="Cai C."/>
            <person name="Xu Y."/>
            <person name="Wang K."/>
            <person name="Zhou Z."/>
            <person name="Wang C."/>
            <person name="Geng S."/>
            <person name="Li B."/>
            <person name="Dong Q."/>
            <person name="Hou Y."/>
            <person name="Wang H."/>
            <person name="Ai P."/>
            <person name="Liu Z."/>
            <person name="Yi F."/>
            <person name="Sun M."/>
            <person name="An G."/>
            <person name="Cheng J."/>
            <person name="Zhang Y."/>
            <person name="Shi Q."/>
            <person name="Xie Y."/>
            <person name="Shi X."/>
            <person name="Chang Y."/>
            <person name="Huang F."/>
            <person name="Chen Y."/>
            <person name="Hong S."/>
            <person name="Mi L."/>
            <person name="Sun Q."/>
            <person name="Zhang L."/>
            <person name="Zhou B."/>
            <person name="Peng R."/>
            <person name="Zhang X."/>
            <person name="Liu F."/>
        </authorList>
    </citation>
    <scope>NUCLEOTIDE SEQUENCE [LARGE SCALE GENOMIC DNA]</scope>
    <source>
        <strain evidence="3">cv. PA1801</strain>
    </source>
</reference>
<dbReference type="OrthoDB" id="1420706at2759"/>
<keyword evidence="1" id="KW-1133">Transmembrane helix</keyword>
<keyword evidence="1" id="KW-0472">Membrane</keyword>
<name>A0A5B6VM25_9ROSI</name>
<dbReference type="Proteomes" id="UP000325315">
    <property type="component" value="Unassembled WGS sequence"/>
</dbReference>
<sequence length="62" mass="6997">MPFGLCNAPATFMLYITTIFTDMIEDGLDVFMDDFSMYMDSFTNCLGIFLGFCISKKGLKVD</sequence>
<accession>A0A5B6VM25</accession>
<proteinExistence type="predicted"/>
<evidence type="ECO:0000313" key="2">
    <source>
        <dbReference type="EMBL" id="KAA3470125.1"/>
    </source>
</evidence>
<organism evidence="2 3">
    <name type="scientific">Gossypium australe</name>
    <dbReference type="NCBI Taxonomy" id="47621"/>
    <lineage>
        <taxon>Eukaryota</taxon>
        <taxon>Viridiplantae</taxon>
        <taxon>Streptophyta</taxon>
        <taxon>Embryophyta</taxon>
        <taxon>Tracheophyta</taxon>
        <taxon>Spermatophyta</taxon>
        <taxon>Magnoliopsida</taxon>
        <taxon>eudicotyledons</taxon>
        <taxon>Gunneridae</taxon>
        <taxon>Pentapetalae</taxon>
        <taxon>rosids</taxon>
        <taxon>malvids</taxon>
        <taxon>Malvales</taxon>
        <taxon>Malvaceae</taxon>
        <taxon>Malvoideae</taxon>
        <taxon>Gossypium</taxon>
    </lineage>
</organism>
<dbReference type="InterPro" id="IPR043502">
    <property type="entry name" value="DNA/RNA_pol_sf"/>
</dbReference>
<dbReference type="AlphaFoldDB" id="A0A5B6VM25"/>
<keyword evidence="1" id="KW-0812">Transmembrane</keyword>
<evidence type="ECO:0000256" key="1">
    <source>
        <dbReference type="SAM" id="Phobius"/>
    </source>
</evidence>
<dbReference type="SUPFAM" id="SSF56672">
    <property type="entry name" value="DNA/RNA polymerases"/>
    <property type="match status" value="1"/>
</dbReference>
<evidence type="ECO:0000313" key="3">
    <source>
        <dbReference type="Proteomes" id="UP000325315"/>
    </source>
</evidence>
<dbReference type="InterPro" id="IPR043128">
    <property type="entry name" value="Rev_trsase/Diguanyl_cyclase"/>
</dbReference>
<dbReference type="Gene3D" id="3.30.70.270">
    <property type="match status" value="1"/>
</dbReference>
<feature type="transmembrane region" description="Helical" evidence="1">
    <location>
        <begin position="35"/>
        <end position="54"/>
    </location>
</feature>